<dbReference type="AlphaFoldDB" id="A0A0C9Z3A4"/>
<evidence type="ECO:0000313" key="1">
    <source>
        <dbReference type="EMBL" id="KIK23506.1"/>
    </source>
</evidence>
<dbReference type="Proteomes" id="UP000054018">
    <property type="component" value="Unassembled WGS sequence"/>
</dbReference>
<dbReference type="HOGENOM" id="CLU_3107297_0_0_1"/>
<dbReference type="EMBL" id="KN833725">
    <property type="protein sequence ID" value="KIK23506.1"/>
    <property type="molecule type" value="Genomic_DNA"/>
</dbReference>
<organism evidence="1 2">
    <name type="scientific">Pisolithus microcarpus 441</name>
    <dbReference type="NCBI Taxonomy" id="765257"/>
    <lineage>
        <taxon>Eukaryota</taxon>
        <taxon>Fungi</taxon>
        <taxon>Dikarya</taxon>
        <taxon>Basidiomycota</taxon>
        <taxon>Agaricomycotina</taxon>
        <taxon>Agaricomycetes</taxon>
        <taxon>Agaricomycetidae</taxon>
        <taxon>Boletales</taxon>
        <taxon>Sclerodermatineae</taxon>
        <taxon>Pisolithaceae</taxon>
        <taxon>Pisolithus</taxon>
    </lineage>
</organism>
<proteinExistence type="predicted"/>
<evidence type="ECO:0000313" key="2">
    <source>
        <dbReference type="Proteomes" id="UP000054018"/>
    </source>
</evidence>
<sequence length="51" mass="5942">MCHTKSYPHSPPSSYTSHMAVWFRILFVNRMVALQLTDACLRADTARQRDM</sequence>
<protein>
    <submittedName>
        <fullName evidence="1">Uncharacterized protein</fullName>
    </submittedName>
</protein>
<reference evidence="1 2" key="1">
    <citation type="submission" date="2014-04" db="EMBL/GenBank/DDBJ databases">
        <authorList>
            <consortium name="DOE Joint Genome Institute"/>
            <person name="Kuo A."/>
            <person name="Kohler A."/>
            <person name="Costa M.D."/>
            <person name="Nagy L.G."/>
            <person name="Floudas D."/>
            <person name="Copeland A."/>
            <person name="Barry K.W."/>
            <person name="Cichocki N."/>
            <person name="Veneault-Fourrey C."/>
            <person name="LaButti K."/>
            <person name="Lindquist E.A."/>
            <person name="Lipzen A."/>
            <person name="Lundell T."/>
            <person name="Morin E."/>
            <person name="Murat C."/>
            <person name="Sun H."/>
            <person name="Tunlid A."/>
            <person name="Henrissat B."/>
            <person name="Grigoriev I.V."/>
            <person name="Hibbett D.S."/>
            <person name="Martin F."/>
            <person name="Nordberg H.P."/>
            <person name="Cantor M.N."/>
            <person name="Hua S.X."/>
        </authorList>
    </citation>
    <scope>NUCLEOTIDE SEQUENCE [LARGE SCALE GENOMIC DNA]</scope>
    <source>
        <strain evidence="1 2">441</strain>
    </source>
</reference>
<accession>A0A0C9Z3A4</accession>
<reference evidence="2" key="2">
    <citation type="submission" date="2015-01" db="EMBL/GenBank/DDBJ databases">
        <title>Evolutionary Origins and Diversification of the Mycorrhizal Mutualists.</title>
        <authorList>
            <consortium name="DOE Joint Genome Institute"/>
            <consortium name="Mycorrhizal Genomics Consortium"/>
            <person name="Kohler A."/>
            <person name="Kuo A."/>
            <person name="Nagy L.G."/>
            <person name="Floudas D."/>
            <person name="Copeland A."/>
            <person name="Barry K.W."/>
            <person name="Cichocki N."/>
            <person name="Veneault-Fourrey C."/>
            <person name="LaButti K."/>
            <person name="Lindquist E.A."/>
            <person name="Lipzen A."/>
            <person name="Lundell T."/>
            <person name="Morin E."/>
            <person name="Murat C."/>
            <person name="Riley R."/>
            <person name="Ohm R."/>
            <person name="Sun H."/>
            <person name="Tunlid A."/>
            <person name="Henrissat B."/>
            <person name="Grigoriev I.V."/>
            <person name="Hibbett D.S."/>
            <person name="Martin F."/>
        </authorList>
    </citation>
    <scope>NUCLEOTIDE SEQUENCE [LARGE SCALE GENOMIC DNA]</scope>
    <source>
        <strain evidence="2">441</strain>
    </source>
</reference>
<gene>
    <name evidence="1" type="ORF">PISMIDRAFT_679215</name>
</gene>
<name>A0A0C9Z3A4_9AGAM</name>
<keyword evidence="2" id="KW-1185">Reference proteome</keyword>